<gene>
    <name evidence="1" type="ORF">E9228_002466</name>
</gene>
<evidence type="ECO:0000313" key="1">
    <source>
        <dbReference type="EMBL" id="NII41808.1"/>
    </source>
</evidence>
<dbReference type="EMBL" id="JAAOYO010000004">
    <property type="protein sequence ID" value="NII41808.1"/>
    <property type="molecule type" value="Genomic_DNA"/>
</dbReference>
<evidence type="ECO:0008006" key="3">
    <source>
        <dbReference type="Google" id="ProtNLM"/>
    </source>
</evidence>
<dbReference type="Proteomes" id="UP001318300">
    <property type="component" value="Unassembled WGS sequence"/>
</dbReference>
<comment type="caution">
    <text evidence="1">The sequence shown here is derived from an EMBL/GenBank/DDBJ whole genome shotgun (WGS) entry which is preliminary data.</text>
</comment>
<name>A0ABX0T8G6_9MICO</name>
<sequence length="142" mass="14812">MTPPKLAPTTPGDDAYMRGRFSKAKDFLESAEALFVVGSDDGVLAPTSVHASSFVDLCVNAGIAAGDAICIKRTGRYSSGGDHNAAVAILKDATDRAVAKNLDMLIRVKSKAAYSARAVDASDIHNAGEAARALVDYARDVI</sequence>
<accession>A0ABX0T8G6</accession>
<proteinExistence type="predicted"/>
<reference evidence="1 2" key="1">
    <citation type="submission" date="2020-03" db="EMBL/GenBank/DDBJ databases">
        <title>Above-ground endophytic microbial communities from plants in different locations in the United States.</title>
        <authorList>
            <person name="Frank C."/>
        </authorList>
    </citation>
    <scope>NUCLEOTIDE SEQUENCE [LARGE SCALE GENOMIC DNA]</scope>
    <source>
        <strain evidence="1 2">WW7</strain>
    </source>
</reference>
<organism evidence="1 2">
    <name type="scientific">Curtobacterium salicis</name>
    <dbReference type="NCBI Taxonomy" id="1779862"/>
    <lineage>
        <taxon>Bacteria</taxon>
        <taxon>Bacillati</taxon>
        <taxon>Actinomycetota</taxon>
        <taxon>Actinomycetes</taxon>
        <taxon>Micrococcales</taxon>
        <taxon>Microbacteriaceae</taxon>
        <taxon>Curtobacterium</taxon>
    </lineage>
</organism>
<keyword evidence="2" id="KW-1185">Reference proteome</keyword>
<dbReference type="RefSeq" id="WP_166780856.1">
    <property type="nucleotide sequence ID" value="NZ_JAAOYO010000004.1"/>
</dbReference>
<evidence type="ECO:0000313" key="2">
    <source>
        <dbReference type="Proteomes" id="UP001318300"/>
    </source>
</evidence>
<protein>
    <recommendedName>
        <fullName evidence="3">HEPN domain-containing protein</fullName>
    </recommendedName>
</protein>